<reference evidence="3" key="1">
    <citation type="submission" date="2016-11" db="EMBL/GenBank/DDBJ databases">
        <authorList>
            <person name="Varghese N."/>
            <person name="Submissions S."/>
        </authorList>
    </citation>
    <scope>NUCLEOTIDE SEQUENCE [LARGE SCALE GENOMIC DNA]</scope>
    <source>
        <strain evidence="3">USBA-503</strain>
    </source>
</reference>
<name>A0A1M6PKN2_9BACL</name>
<evidence type="ECO:0000256" key="1">
    <source>
        <dbReference type="SAM" id="MobiDB-lite"/>
    </source>
</evidence>
<evidence type="ECO:0008006" key="4">
    <source>
        <dbReference type="Google" id="ProtNLM"/>
    </source>
</evidence>
<accession>A0A1M6PKN2</accession>
<sequence>MRTPTAAKPKRLSARSRFNPKRDGADAFGGAADPLFQEIVRSHRAWLEAQSQFNEVSDPELIDHMVFRLDAAEQHFRYLLHQARQRQLVVEGVCFEWFELDDGV</sequence>
<dbReference type="RefSeq" id="WP_072873658.1">
    <property type="nucleotide sequence ID" value="NZ_FRAF01000008.1"/>
</dbReference>
<dbReference type="Proteomes" id="UP000184016">
    <property type="component" value="Unassembled WGS sequence"/>
</dbReference>
<gene>
    <name evidence="2" type="ORF">SAMN05443507_10861</name>
</gene>
<evidence type="ECO:0000313" key="3">
    <source>
        <dbReference type="Proteomes" id="UP000184016"/>
    </source>
</evidence>
<evidence type="ECO:0000313" key="2">
    <source>
        <dbReference type="EMBL" id="SHK08481.1"/>
    </source>
</evidence>
<feature type="region of interest" description="Disordered" evidence="1">
    <location>
        <begin position="1"/>
        <end position="26"/>
    </location>
</feature>
<dbReference type="AlphaFoldDB" id="A0A1M6PKN2"/>
<dbReference type="InterPro" id="IPR019644">
    <property type="entry name" value="DUF2508"/>
</dbReference>
<protein>
    <recommendedName>
        <fullName evidence="4">DUF2508 domain-containing protein</fullName>
    </recommendedName>
</protein>
<organism evidence="2 3">
    <name type="scientific">Alicyclobacillus tolerans</name>
    <dbReference type="NCBI Taxonomy" id="90970"/>
    <lineage>
        <taxon>Bacteria</taxon>
        <taxon>Bacillati</taxon>
        <taxon>Bacillota</taxon>
        <taxon>Bacilli</taxon>
        <taxon>Bacillales</taxon>
        <taxon>Alicyclobacillaceae</taxon>
        <taxon>Alicyclobacillus</taxon>
    </lineage>
</organism>
<keyword evidence="3" id="KW-1185">Reference proteome</keyword>
<dbReference type="STRING" id="1830138.SAMN05443507_10861"/>
<dbReference type="EMBL" id="FRAF01000008">
    <property type="protein sequence ID" value="SHK08481.1"/>
    <property type="molecule type" value="Genomic_DNA"/>
</dbReference>
<proteinExistence type="predicted"/>
<dbReference type="OrthoDB" id="1809893at2"/>
<dbReference type="Pfam" id="PF10704">
    <property type="entry name" value="DUF2508"/>
    <property type="match status" value="1"/>
</dbReference>